<evidence type="ECO:0000313" key="1">
    <source>
        <dbReference type="EMBL" id="QVI20446.1"/>
    </source>
</evidence>
<accession>A0ABX8CM57</accession>
<gene>
    <name evidence="1" type="ORF">KHQ06_30440</name>
</gene>
<evidence type="ECO:0000313" key="2">
    <source>
        <dbReference type="Proteomes" id="UP000683310"/>
    </source>
</evidence>
<keyword evidence="2" id="KW-1185">Reference proteome</keyword>
<dbReference type="Proteomes" id="UP000683310">
    <property type="component" value="Chromosome"/>
</dbReference>
<proteinExistence type="predicted"/>
<sequence>MATMDDDAIADAFVVQVPPFYANAKGEVIEEILARALETRKSSPID</sequence>
<name>A0ABX8CM57_9NOCA</name>
<protein>
    <submittedName>
        <fullName evidence="1">Uncharacterized protein</fullName>
    </submittedName>
</protein>
<reference evidence="1 2" key="1">
    <citation type="submission" date="2021-04" db="EMBL/GenBank/DDBJ databases">
        <title>Nocardia tengchongensis.</title>
        <authorList>
            <person name="Zhuang k."/>
            <person name="Ran Y."/>
            <person name="Li W."/>
        </authorList>
    </citation>
    <scope>NUCLEOTIDE SEQUENCE [LARGE SCALE GENOMIC DNA]</scope>
    <source>
        <strain evidence="1 2">CFH S0057</strain>
    </source>
</reference>
<dbReference type="EMBL" id="CP074371">
    <property type="protein sequence ID" value="QVI20446.1"/>
    <property type="molecule type" value="Genomic_DNA"/>
</dbReference>
<organism evidence="1 2">
    <name type="scientific">Nocardia tengchongensis</name>
    <dbReference type="NCBI Taxonomy" id="2055889"/>
    <lineage>
        <taxon>Bacteria</taxon>
        <taxon>Bacillati</taxon>
        <taxon>Actinomycetota</taxon>
        <taxon>Actinomycetes</taxon>
        <taxon>Mycobacteriales</taxon>
        <taxon>Nocardiaceae</taxon>
        <taxon>Nocardia</taxon>
    </lineage>
</organism>